<evidence type="ECO:0000313" key="6">
    <source>
        <dbReference type="EMBL" id="GGB10897.1"/>
    </source>
</evidence>
<evidence type="ECO:0000256" key="2">
    <source>
        <dbReference type="HAMAP-Rule" id="MF_02087"/>
    </source>
</evidence>
<gene>
    <name evidence="6" type="ORF">GCM10011496_34820</name>
</gene>
<dbReference type="PIRSF" id="PIRSF004848">
    <property type="entry name" value="YBL036c_PLPDEIII"/>
    <property type="match status" value="1"/>
</dbReference>
<comment type="cofactor">
    <cofactor evidence="3">
        <name>pyridoxal 5'-phosphate</name>
        <dbReference type="ChEBI" id="CHEBI:597326"/>
    </cofactor>
</comment>
<dbReference type="HAMAP" id="MF_02087">
    <property type="entry name" value="PLP_homeostasis"/>
    <property type="match status" value="1"/>
</dbReference>
<dbReference type="RefSeq" id="WP_188709772.1">
    <property type="nucleotide sequence ID" value="NZ_BMIG01000016.1"/>
</dbReference>
<reference evidence="6" key="2">
    <citation type="submission" date="2020-09" db="EMBL/GenBank/DDBJ databases">
        <authorList>
            <person name="Sun Q."/>
            <person name="Zhou Y."/>
        </authorList>
    </citation>
    <scope>NUCLEOTIDE SEQUENCE</scope>
    <source>
        <strain evidence="6">CGMCC 1.15322</strain>
    </source>
</reference>
<dbReference type="GO" id="GO:0030170">
    <property type="term" value="F:pyridoxal phosphate binding"/>
    <property type="evidence" value="ECO:0007669"/>
    <property type="project" value="UniProtKB-UniRule"/>
</dbReference>
<evidence type="ECO:0000313" key="7">
    <source>
        <dbReference type="Proteomes" id="UP000620596"/>
    </source>
</evidence>
<comment type="function">
    <text evidence="2">Pyridoxal 5'-phosphate (PLP)-binding protein, which is involved in PLP homeostasis.</text>
</comment>
<keyword evidence="7" id="KW-1185">Reference proteome</keyword>
<name>A0A916SPV4_9BURK</name>
<protein>
    <recommendedName>
        <fullName evidence="2">Pyridoxal phosphate homeostasis protein</fullName>
        <shortName evidence="2">PLP homeostasis protein</shortName>
    </recommendedName>
</protein>
<feature type="domain" description="Alanine racemase N-terminal" evidence="5">
    <location>
        <begin position="8"/>
        <end position="255"/>
    </location>
</feature>
<evidence type="ECO:0000256" key="4">
    <source>
        <dbReference type="RuleBase" id="RU004514"/>
    </source>
</evidence>
<dbReference type="PANTHER" id="PTHR10146">
    <property type="entry name" value="PROLINE SYNTHETASE CO-TRANSCRIBED BACTERIAL HOMOLOG PROTEIN"/>
    <property type="match status" value="1"/>
</dbReference>
<evidence type="ECO:0000259" key="5">
    <source>
        <dbReference type="Pfam" id="PF01168"/>
    </source>
</evidence>
<dbReference type="AlphaFoldDB" id="A0A916SPV4"/>
<dbReference type="Pfam" id="PF01168">
    <property type="entry name" value="Ala_racemase_N"/>
    <property type="match status" value="1"/>
</dbReference>
<keyword evidence="1 2" id="KW-0663">Pyridoxal phosphate</keyword>
<evidence type="ECO:0000256" key="1">
    <source>
        <dbReference type="ARBA" id="ARBA00022898"/>
    </source>
</evidence>
<dbReference type="InterPro" id="IPR029066">
    <property type="entry name" value="PLP-binding_barrel"/>
</dbReference>
<feature type="modified residue" description="N6-(pyridoxal phosphate)lysine" evidence="2 3">
    <location>
        <position position="36"/>
    </location>
</feature>
<proteinExistence type="inferred from homology"/>
<reference evidence="6" key="1">
    <citation type="journal article" date="2014" name="Int. J. Syst. Evol. Microbiol.">
        <title>Complete genome sequence of Corynebacterium casei LMG S-19264T (=DSM 44701T), isolated from a smear-ripened cheese.</title>
        <authorList>
            <consortium name="US DOE Joint Genome Institute (JGI-PGF)"/>
            <person name="Walter F."/>
            <person name="Albersmeier A."/>
            <person name="Kalinowski J."/>
            <person name="Ruckert C."/>
        </authorList>
    </citation>
    <scope>NUCLEOTIDE SEQUENCE</scope>
    <source>
        <strain evidence="6">CGMCC 1.15322</strain>
    </source>
</reference>
<accession>A0A916SPV4</accession>
<dbReference type="SUPFAM" id="SSF51419">
    <property type="entry name" value="PLP-binding barrel"/>
    <property type="match status" value="1"/>
</dbReference>
<dbReference type="Gene3D" id="3.20.20.10">
    <property type="entry name" value="Alanine racemase"/>
    <property type="match status" value="1"/>
</dbReference>
<sequence>MTMIVDKLQAVRDRITTACVAAGRDPASVRLLAVSKTFGPDAVIEAISGGQSAFGENYVQEGVEKILAVREWEADGLRLLDSSHSSGLRSPPLAGPLSSPPEWHCIGPIQSNKTRLVAEHFDWVQSVDRLKIAQRLSEQRPAHLPPLQICLQVNIDGGLTKAGVSPEEAQVLAAEVARLPRLQLRGLMSIPEPAPDFIAACALHQRARTLFDQINKTGVLPQPMDTLSLGMTADLEAAIHAGSTMVRVGTAIFGVR</sequence>
<organism evidence="6 7">
    <name type="scientific">Polaromonas eurypsychrophila</name>
    <dbReference type="NCBI Taxonomy" id="1614635"/>
    <lineage>
        <taxon>Bacteria</taxon>
        <taxon>Pseudomonadati</taxon>
        <taxon>Pseudomonadota</taxon>
        <taxon>Betaproteobacteria</taxon>
        <taxon>Burkholderiales</taxon>
        <taxon>Comamonadaceae</taxon>
        <taxon>Polaromonas</taxon>
    </lineage>
</organism>
<comment type="caution">
    <text evidence="6">The sequence shown here is derived from an EMBL/GenBank/DDBJ whole genome shotgun (WGS) entry which is preliminary data.</text>
</comment>
<dbReference type="InterPro" id="IPR001608">
    <property type="entry name" value="Ala_racemase_N"/>
</dbReference>
<dbReference type="InterPro" id="IPR011078">
    <property type="entry name" value="PyrdxlP_homeostasis"/>
</dbReference>
<comment type="similarity">
    <text evidence="2 4">Belongs to the pyridoxal phosphate-binding protein YggS/PROSC family.</text>
</comment>
<dbReference type="NCBIfam" id="TIGR00044">
    <property type="entry name" value="YggS family pyridoxal phosphate-dependent enzyme"/>
    <property type="match status" value="1"/>
</dbReference>
<dbReference type="EMBL" id="BMIG01000016">
    <property type="protein sequence ID" value="GGB10897.1"/>
    <property type="molecule type" value="Genomic_DNA"/>
</dbReference>
<evidence type="ECO:0000256" key="3">
    <source>
        <dbReference type="PIRSR" id="PIRSR004848-1"/>
    </source>
</evidence>
<dbReference type="CDD" id="cd06824">
    <property type="entry name" value="PLPDE_III_Yggs_like"/>
    <property type="match status" value="1"/>
</dbReference>
<dbReference type="Proteomes" id="UP000620596">
    <property type="component" value="Unassembled WGS sequence"/>
</dbReference>
<dbReference type="PANTHER" id="PTHR10146:SF14">
    <property type="entry name" value="PYRIDOXAL PHOSPHATE HOMEOSTASIS PROTEIN"/>
    <property type="match status" value="1"/>
</dbReference>